<organism evidence="1 2">
    <name type="scientific">Dentiscutata heterogama</name>
    <dbReference type="NCBI Taxonomy" id="1316150"/>
    <lineage>
        <taxon>Eukaryota</taxon>
        <taxon>Fungi</taxon>
        <taxon>Fungi incertae sedis</taxon>
        <taxon>Mucoromycota</taxon>
        <taxon>Glomeromycotina</taxon>
        <taxon>Glomeromycetes</taxon>
        <taxon>Diversisporales</taxon>
        <taxon>Gigasporaceae</taxon>
        <taxon>Dentiscutata</taxon>
    </lineage>
</organism>
<reference evidence="1" key="1">
    <citation type="submission" date="2021-06" db="EMBL/GenBank/DDBJ databases">
        <authorList>
            <person name="Kallberg Y."/>
            <person name="Tangrot J."/>
            <person name="Rosling A."/>
        </authorList>
    </citation>
    <scope>NUCLEOTIDE SEQUENCE</scope>
    <source>
        <strain evidence="1">IL203A</strain>
    </source>
</reference>
<feature type="non-terminal residue" evidence="1">
    <location>
        <position position="1"/>
    </location>
</feature>
<evidence type="ECO:0000313" key="2">
    <source>
        <dbReference type="Proteomes" id="UP000789702"/>
    </source>
</evidence>
<protein>
    <submittedName>
        <fullName evidence="1">3523_t:CDS:1</fullName>
    </submittedName>
</protein>
<name>A0ACA9QC97_9GLOM</name>
<gene>
    <name evidence="1" type="ORF">DHETER_LOCUS14393</name>
</gene>
<keyword evidence="2" id="KW-1185">Reference proteome</keyword>
<proteinExistence type="predicted"/>
<comment type="caution">
    <text evidence="1">The sequence shown here is derived from an EMBL/GenBank/DDBJ whole genome shotgun (WGS) entry which is preliminary data.</text>
</comment>
<evidence type="ECO:0000313" key="1">
    <source>
        <dbReference type="EMBL" id="CAG8746723.1"/>
    </source>
</evidence>
<dbReference type="Proteomes" id="UP000789702">
    <property type="component" value="Unassembled WGS sequence"/>
</dbReference>
<dbReference type="EMBL" id="CAJVPU010043949">
    <property type="protein sequence ID" value="CAG8746723.1"/>
    <property type="molecule type" value="Genomic_DNA"/>
</dbReference>
<sequence length="76" mass="8683">TPKYSGVVTIQKRAREVQGQKLGQERGWEGRKQSKRTYKGRDCKNGHKFSILCLILSNQKGYGRQDCTSGSPIRHF</sequence>
<accession>A0ACA9QC97</accession>
<feature type="non-terminal residue" evidence="1">
    <location>
        <position position="76"/>
    </location>
</feature>